<dbReference type="Proteomes" id="UP000297527">
    <property type="component" value="Unassembled WGS sequence"/>
</dbReference>
<sequence>MGKYASIVPDHTNQLEEAKLWRGKESRIEALRLGSQTKEEAMLCIDLHSLKNGVFNFVYYDSNDELRVDDEAILRMNPNSRNSEIWQGASYFFKWKKEESDGLCLLVSARKGFGKEFRSVKYTWEYEDRDRLPWKEAMQELNRQTADRKAAEKEWAKKVKKEEVSIAKFLSQRENEILEEKRQAVMDEQRAKMAKTATEVRRTLRTLNEEAAADAKEGGTGMGKKPKYWSRRVLGREEILIDEKKPLEQIRVLREEGEDIVPSRTKIEEDESFSHTECPLIQFDYKHGLLI</sequence>
<comment type="caution">
    <text evidence="1">The sequence shown here is derived from an EMBL/GenBank/DDBJ whole genome shotgun (WGS) entry which is preliminary data.</text>
</comment>
<dbReference type="EMBL" id="PQXN01000269">
    <property type="protein sequence ID" value="TGO47607.1"/>
    <property type="molecule type" value="Genomic_DNA"/>
</dbReference>
<reference evidence="1 2" key="1">
    <citation type="submission" date="2017-12" db="EMBL/GenBank/DDBJ databases">
        <title>Comparative genomics of Botrytis spp.</title>
        <authorList>
            <person name="Valero-Jimenez C.A."/>
            <person name="Tapia P."/>
            <person name="Veloso J."/>
            <person name="Silva-Moreno E."/>
            <person name="Staats M."/>
            <person name="Valdes J.H."/>
            <person name="Van Kan J.A.L."/>
        </authorList>
    </citation>
    <scope>NUCLEOTIDE SEQUENCE [LARGE SCALE GENOMIC DNA]</scope>
    <source>
        <strain evidence="1 2">MUCL11595</strain>
    </source>
</reference>
<proteinExistence type="predicted"/>
<protein>
    <submittedName>
        <fullName evidence="1">Uncharacterized protein</fullName>
    </submittedName>
</protein>
<dbReference type="OrthoDB" id="3531244at2759"/>
<dbReference type="AlphaFoldDB" id="A0A4Z1HRU0"/>
<organism evidence="1 2">
    <name type="scientific">Botryotinia convoluta</name>
    <dbReference type="NCBI Taxonomy" id="54673"/>
    <lineage>
        <taxon>Eukaryota</taxon>
        <taxon>Fungi</taxon>
        <taxon>Dikarya</taxon>
        <taxon>Ascomycota</taxon>
        <taxon>Pezizomycotina</taxon>
        <taxon>Leotiomycetes</taxon>
        <taxon>Helotiales</taxon>
        <taxon>Sclerotiniaceae</taxon>
        <taxon>Botryotinia</taxon>
    </lineage>
</organism>
<accession>A0A4Z1HRU0</accession>
<evidence type="ECO:0000313" key="1">
    <source>
        <dbReference type="EMBL" id="TGO47607.1"/>
    </source>
</evidence>
<evidence type="ECO:0000313" key="2">
    <source>
        <dbReference type="Proteomes" id="UP000297527"/>
    </source>
</evidence>
<keyword evidence="2" id="KW-1185">Reference proteome</keyword>
<name>A0A4Z1HRU0_9HELO</name>
<gene>
    <name evidence="1" type="ORF">BCON_0270g00040</name>
</gene>